<dbReference type="Gene3D" id="1.20.1280.290">
    <property type="match status" value="1"/>
</dbReference>
<feature type="transmembrane region" description="Helical" evidence="5">
    <location>
        <begin position="146"/>
        <end position="166"/>
    </location>
</feature>
<feature type="transmembrane region" description="Helical" evidence="5">
    <location>
        <begin position="217"/>
        <end position="239"/>
    </location>
</feature>
<evidence type="ECO:0000256" key="5">
    <source>
        <dbReference type="SAM" id="Phobius"/>
    </source>
</evidence>
<evidence type="ECO:0000256" key="4">
    <source>
        <dbReference type="ARBA" id="ARBA00023136"/>
    </source>
</evidence>
<dbReference type="InterPro" id="IPR051415">
    <property type="entry name" value="LAAT-1"/>
</dbReference>
<evidence type="ECO:0000256" key="2">
    <source>
        <dbReference type="ARBA" id="ARBA00022692"/>
    </source>
</evidence>
<dbReference type="PANTHER" id="PTHR16201:SF44">
    <property type="entry name" value="SEVEN TRANSMEMBRANE PROTEIN 1"/>
    <property type="match status" value="1"/>
</dbReference>
<dbReference type="EMBL" id="JARKIE010000996">
    <property type="protein sequence ID" value="KAJ7610683.1"/>
    <property type="molecule type" value="Genomic_DNA"/>
</dbReference>
<dbReference type="AlphaFoldDB" id="A0AAD7F9I8"/>
<evidence type="ECO:0008006" key="8">
    <source>
        <dbReference type="Google" id="ProtNLM"/>
    </source>
</evidence>
<dbReference type="InterPro" id="IPR006603">
    <property type="entry name" value="PQ-loop_rpt"/>
</dbReference>
<keyword evidence="4 5" id="KW-0472">Membrane</keyword>
<proteinExistence type="predicted"/>
<gene>
    <name evidence="6" type="ORF">B0H17DRAFT_1118018</name>
</gene>
<dbReference type="GO" id="GO:0016020">
    <property type="term" value="C:membrane"/>
    <property type="evidence" value="ECO:0007669"/>
    <property type="project" value="UniProtKB-SubCell"/>
</dbReference>
<organism evidence="6 7">
    <name type="scientific">Mycena rosella</name>
    <name type="common">Pink bonnet</name>
    <name type="synonym">Agaricus rosellus</name>
    <dbReference type="NCBI Taxonomy" id="1033263"/>
    <lineage>
        <taxon>Eukaryota</taxon>
        <taxon>Fungi</taxon>
        <taxon>Dikarya</taxon>
        <taxon>Basidiomycota</taxon>
        <taxon>Agaricomycotina</taxon>
        <taxon>Agaricomycetes</taxon>
        <taxon>Agaricomycetidae</taxon>
        <taxon>Agaricales</taxon>
        <taxon>Marasmiineae</taxon>
        <taxon>Mycenaceae</taxon>
        <taxon>Mycena</taxon>
    </lineage>
</organism>
<evidence type="ECO:0000256" key="3">
    <source>
        <dbReference type="ARBA" id="ARBA00022989"/>
    </source>
</evidence>
<dbReference type="Proteomes" id="UP001221757">
    <property type="component" value="Unassembled WGS sequence"/>
</dbReference>
<reference evidence="6" key="1">
    <citation type="submission" date="2023-03" db="EMBL/GenBank/DDBJ databases">
        <title>Massive genome expansion in bonnet fungi (Mycena s.s.) driven by repeated elements and novel gene families across ecological guilds.</title>
        <authorList>
            <consortium name="Lawrence Berkeley National Laboratory"/>
            <person name="Harder C.B."/>
            <person name="Miyauchi S."/>
            <person name="Viragh M."/>
            <person name="Kuo A."/>
            <person name="Thoen E."/>
            <person name="Andreopoulos B."/>
            <person name="Lu D."/>
            <person name="Skrede I."/>
            <person name="Drula E."/>
            <person name="Henrissat B."/>
            <person name="Morin E."/>
            <person name="Kohler A."/>
            <person name="Barry K."/>
            <person name="LaButti K."/>
            <person name="Morin E."/>
            <person name="Salamov A."/>
            <person name="Lipzen A."/>
            <person name="Mereny Z."/>
            <person name="Hegedus B."/>
            <person name="Baldrian P."/>
            <person name="Stursova M."/>
            <person name="Weitz H."/>
            <person name="Taylor A."/>
            <person name="Grigoriev I.V."/>
            <person name="Nagy L.G."/>
            <person name="Martin F."/>
            <person name="Kauserud H."/>
        </authorList>
    </citation>
    <scope>NUCLEOTIDE SEQUENCE</scope>
    <source>
        <strain evidence="6">CBHHK067</strain>
    </source>
</reference>
<evidence type="ECO:0000313" key="7">
    <source>
        <dbReference type="Proteomes" id="UP001221757"/>
    </source>
</evidence>
<dbReference type="FunFam" id="1.20.1280.290:FF:000012">
    <property type="entry name" value="Vacuolar membrane PQ loop repeat protein"/>
    <property type="match status" value="1"/>
</dbReference>
<dbReference type="Pfam" id="PF04193">
    <property type="entry name" value="PQ-loop"/>
    <property type="match status" value="1"/>
</dbReference>
<name>A0AAD7F9I8_MYCRO</name>
<dbReference type="PANTHER" id="PTHR16201">
    <property type="entry name" value="SEVEN TRANSMEMBRANE PROTEIN 1-RELATED"/>
    <property type="match status" value="1"/>
</dbReference>
<dbReference type="SMART" id="SM00679">
    <property type="entry name" value="CTNS"/>
    <property type="match status" value="1"/>
</dbReference>
<comment type="subcellular location">
    <subcellularLocation>
        <location evidence="1">Membrane</location>
        <topology evidence="1">Multi-pass membrane protein</topology>
    </subcellularLocation>
</comment>
<feature type="transmembrane region" description="Helical" evidence="5">
    <location>
        <begin position="75"/>
        <end position="108"/>
    </location>
</feature>
<keyword evidence="2 5" id="KW-0812">Transmembrane</keyword>
<feature type="transmembrane region" description="Helical" evidence="5">
    <location>
        <begin position="186"/>
        <end position="205"/>
    </location>
</feature>
<evidence type="ECO:0000313" key="6">
    <source>
        <dbReference type="EMBL" id="KAJ7610683.1"/>
    </source>
</evidence>
<protein>
    <recommendedName>
        <fullName evidence="8">PQ-loop-domain-containing protein</fullName>
    </recommendedName>
</protein>
<comment type="caution">
    <text evidence="6">The sequence shown here is derived from an EMBL/GenBank/DDBJ whole genome shotgun (WGS) entry which is preliminary data.</text>
</comment>
<evidence type="ECO:0000256" key="1">
    <source>
        <dbReference type="ARBA" id="ARBA00004141"/>
    </source>
</evidence>
<accession>A0AAD7F9I8</accession>
<keyword evidence="3 5" id="KW-1133">Transmembrane helix</keyword>
<feature type="transmembrane region" description="Helical" evidence="5">
    <location>
        <begin position="251"/>
        <end position="274"/>
    </location>
</feature>
<sequence length="284" mass="31350">MEISPSPIGLWYILLKYTRIIVRPMFSSRNTGSQLGSSPIRGRTECVIRYRVVSFCGSLCGLIDISRLSGDLCNLIGAALAGLLPTIILIAVYYSLCDITLMFQIYFYRWKRGRSGRPTPHEETPLLLGDNDAETSQSKVSAVVVILRYAGALVFVIITGILAWWISSNTDKTEAPPKHPSATIRWTVQILGWSSAVLYLGSRLPQIAKNVETRCEGLSPALFFFAIVGNLTYSLSILAKSMERDYLVTNASWLAGSALTVFLDLIVLGQFFYYRQAAGPSSSN</sequence>
<keyword evidence="7" id="KW-1185">Reference proteome</keyword>